<organism evidence="2 3">
    <name type="scientific">Cryptosporangium minutisporangium</name>
    <dbReference type="NCBI Taxonomy" id="113569"/>
    <lineage>
        <taxon>Bacteria</taxon>
        <taxon>Bacillati</taxon>
        <taxon>Actinomycetota</taxon>
        <taxon>Actinomycetes</taxon>
        <taxon>Cryptosporangiales</taxon>
        <taxon>Cryptosporangiaceae</taxon>
        <taxon>Cryptosporangium</taxon>
    </lineage>
</organism>
<comment type="caution">
    <text evidence="2">The sequence shown here is derived from an EMBL/GenBank/DDBJ whole genome shotgun (WGS) entry which is preliminary data.</text>
</comment>
<feature type="compositionally biased region" description="Pro residues" evidence="1">
    <location>
        <begin position="103"/>
        <end position="127"/>
    </location>
</feature>
<dbReference type="RefSeq" id="WP_345733651.1">
    <property type="nucleotide sequence ID" value="NZ_BAAAYN010000079.1"/>
</dbReference>
<feature type="region of interest" description="Disordered" evidence="1">
    <location>
        <begin position="95"/>
        <end position="197"/>
    </location>
</feature>
<accession>A0ABP6TBD0</accession>
<sequence>MGDRQRREDAAEVYEAVLAEVSQFCAEHGTELIEAGGPIRVVVETEHELAADRRFRANIADALAQIVQVNLGTAHVAADVVGGDGLVGKGYRLRLPGATSSEAPPPDTRPAPPTAPPAAEPPTPPAAEPASADSRFTVPRSPARPLAPASPGAPTRRRFTQPTTNPIGPPPSLEPTTVPGRASVPLVSSDAPHDPAAEALASLPPIPQLGPDRSPRALSGQRTIRFSYGAAPSPTAPSWLFTLRPAPVWVPVGRGVGGAEDGAAGMDLSLLRSIPGGRLLFLCYWQGRAHLLRTGARPDYLIALDALELATNDIVPLPRIGVLRWRHRTKPGESVLQYTISAEEA</sequence>
<feature type="compositionally biased region" description="Low complexity" evidence="1">
    <location>
        <begin position="128"/>
        <end position="154"/>
    </location>
</feature>
<keyword evidence="3" id="KW-1185">Reference proteome</keyword>
<dbReference type="EMBL" id="BAAAYN010000079">
    <property type="protein sequence ID" value="GAA3398209.1"/>
    <property type="molecule type" value="Genomic_DNA"/>
</dbReference>
<proteinExistence type="predicted"/>
<gene>
    <name evidence="2" type="ORF">GCM10020369_81000</name>
</gene>
<reference evidence="3" key="1">
    <citation type="journal article" date="2019" name="Int. J. Syst. Evol. Microbiol.">
        <title>The Global Catalogue of Microorganisms (GCM) 10K type strain sequencing project: providing services to taxonomists for standard genome sequencing and annotation.</title>
        <authorList>
            <consortium name="The Broad Institute Genomics Platform"/>
            <consortium name="The Broad Institute Genome Sequencing Center for Infectious Disease"/>
            <person name="Wu L."/>
            <person name="Ma J."/>
        </authorList>
    </citation>
    <scope>NUCLEOTIDE SEQUENCE [LARGE SCALE GENOMIC DNA]</scope>
    <source>
        <strain evidence="3">JCM 9458</strain>
    </source>
</reference>
<evidence type="ECO:0000256" key="1">
    <source>
        <dbReference type="SAM" id="MobiDB-lite"/>
    </source>
</evidence>
<dbReference type="Proteomes" id="UP001501676">
    <property type="component" value="Unassembled WGS sequence"/>
</dbReference>
<evidence type="ECO:0000313" key="3">
    <source>
        <dbReference type="Proteomes" id="UP001501676"/>
    </source>
</evidence>
<protein>
    <submittedName>
        <fullName evidence="2">Uncharacterized protein</fullName>
    </submittedName>
</protein>
<evidence type="ECO:0000313" key="2">
    <source>
        <dbReference type="EMBL" id="GAA3398209.1"/>
    </source>
</evidence>
<name>A0ABP6TBD0_9ACTN</name>